<dbReference type="Proteomes" id="UP000242287">
    <property type="component" value="Unassembled WGS sequence"/>
</dbReference>
<feature type="region of interest" description="Disordered" evidence="1">
    <location>
        <begin position="47"/>
        <end position="67"/>
    </location>
</feature>
<evidence type="ECO:0000313" key="2">
    <source>
        <dbReference type="EMBL" id="PFH48397.1"/>
    </source>
</evidence>
<dbReference type="EMBL" id="KZ302064">
    <property type="protein sequence ID" value="PFH48397.1"/>
    <property type="molecule type" value="Genomic_DNA"/>
</dbReference>
<proteinExistence type="predicted"/>
<keyword evidence="3" id="KW-1185">Reference proteome</keyword>
<sequence>MPFFFSGTSSPTSGFFPTGTTSPNAFMGFHQDPRDTHAMYAAFGSSMTMAQPGSGKQTHGQGSIKRK</sequence>
<feature type="compositionally biased region" description="Polar residues" evidence="1">
    <location>
        <begin position="47"/>
        <end position="61"/>
    </location>
</feature>
<evidence type="ECO:0000256" key="1">
    <source>
        <dbReference type="SAM" id="MobiDB-lite"/>
    </source>
</evidence>
<protein>
    <submittedName>
        <fullName evidence="2">Uncharacterized protein</fullName>
    </submittedName>
</protein>
<accession>A0A2A9NJI0</accession>
<dbReference type="OrthoDB" id="3052944at2759"/>
<organism evidence="2 3">
    <name type="scientific">Amanita thiersii Skay4041</name>
    <dbReference type="NCBI Taxonomy" id="703135"/>
    <lineage>
        <taxon>Eukaryota</taxon>
        <taxon>Fungi</taxon>
        <taxon>Dikarya</taxon>
        <taxon>Basidiomycota</taxon>
        <taxon>Agaricomycotina</taxon>
        <taxon>Agaricomycetes</taxon>
        <taxon>Agaricomycetidae</taxon>
        <taxon>Agaricales</taxon>
        <taxon>Pluteineae</taxon>
        <taxon>Amanitaceae</taxon>
        <taxon>Amanita</taxon>
    </lineage>
</organism>
<name>A0A2A9NJI0_9AGAR</name>
<dbReference type="AlphaFoldDB" id="A0A2A9NJI0"/>
<evidence type="ECO:0000313" key="3">
    <source>
        <dbReference type="Proteomes" id="UP000242287"/>
    </source>
</evidence>
<gene>
    <name evidence="2" type="ORF">AMATHDRAFT_65571</name>
</gene>
<reference evidence="2 3" key="1">
    <citation type="submission" date="2014-02" db="EMBL/GenBank/DDBJ databases">
        <title>Transposable element dynamics among asymbiotic and ectomycorrhizal Amanita fungi.</title>
        <authorList>
            <consortium name="DOE Joint Genome Institute"/>
            <person name="Hess J."/>
            <person name="Skrede I."/>
            <person name="Wolfe B."/>
            <person name="LaButti K."/>
            <person name="Ohm R.A."/>
            <person name="Grigoriev I.V."/>
            <person name="Pringle A."/>
        </authorList>
    </citation>
    <scope>NUCLEOTIDE SEQUENCE [LARGE SCALE GENOMIC DNA]</scope>
    <source>
        <strain evidence="2 3">SKay4041</strain>
    </source>
</reference>